<gene>
    <name evidence="1" type="ORF">WG66_6286</name>
</gene>
<sequence length="34" mass="3853">MGLTMKESIVFAHLAEFTVPHIDRLLGVLSEEMH</sequence>
<protein>
    <submittedName>
        <fullName evidence="1">Uncharacterized protein</fullName>
    </submittedName>
</protein>
<accession>A0A0W0FXU5</accession>
<evidence type="ECO:0000313" key="2">
    <source>
        <dbReference type="Proteomes" id="UP000054988"/>
    </source>
</evidence>
<proteinExistence type="predicted"/>
<dbReference type="AlphaFoldDB" id="A0A0W0FXU5"/>
<evidence type="ECO:0000313" key="1">
    <source>
        <dbReference type="EMBL" id="KTB41136.1"/>
    </source>
</evidence>
<dbReference type="EMBL" id="LATX01001509">
    <property type="protein sequence ID" value="KTB41136.1"/>
    <property type="molecule type" value="Genomic_DNA"/>
</dbReference>
<organism evidence="1 2">
    <name type="scientific">Moniliophthora roreri</name>
    <name type="common">Frosty pod rot fungus</name>
    <name type="synonym">Monilia roreri</name>
    <dbReference type="NCBI Taxonomy" id="221103"/>
    <lineage>
        <taxon>Eukaryota</taxon>
        <taxon>Fungi</taxon>
        <taxon>Dikarya</taxon>
        <taxon>Basidiomycota</taxon>
        <taxon>Agaricomycotina</taxon>
        <taxon>Agaricomycetes</taxon>
        <taxon>Agaricomycetidae</taxon>
        <taxon>Agaricales</taxon>
        <taxon>Marasmiineae</taxon>
        <taxon>Marasmiaceae</taxon>
        <taxon>Moniliophthora</taxon>
    </lineage>
</organism>
<comment type="caution">
    <text evidence="1">The sequence shown here is derived from an EMBL/GenBank/DDBJ whole genome shotgun (WGS) entry which is preliminary data.</text>
</comment>
<reference evidence="1 2" key="1">
    <citation type="submission" date="2015-12" db="EMBL/GenBank/DDBJ databases">
        <title>Draft genome sequence of Moniliophthora roreri, the causal agent of frosty pod rot of cacao.</title>
        <authorList>
            <person name="Aime M.C."/>
            <person name="Diaz-Valderrama J.R."/>
            <person name="Kijpornyongpan T."/>
            <person name="Phillips-Mora W."/>
        </authorList>
    </citation>
    <scope>NUCLEOTIDE SEQUENCE [LARGE SCALE GENOMIC DNA]</scope>
    <source>
        <strain evidence="1 2">MCA 2952</strain>
    </source>
</reference>
<name>A0A0W0FXU5_MONRR</name>
<dbReference type="Proteomes" id="UP000054988">
    <property type="component" value="Unassembled WGS sequence"/>
</dbReference>